<accession>A0A2V1K9S0</accession>
<sequence length="117" mass="13170">MDIRCERVYDWTPEDGTFPVLVDRLWPRGVKKERLAGVQWDKDIAPSADLRKDFHSGALGFEEFSGRYTDELEGSDAGQKLLARTKEAGASVVVLLYASKDKKENHALVLADYLRGL</sequence>
<dbReference type="PANTHER" id="PTHR36849">
    <property type="entry name" value="CYTOPLASMIC PROTEIN-RELATED"/>
    <property type="match status" value="1"/>
</dbReference>
<dbReference type="AlphaFoldDB" id="A0A2V1K9S0"/>
<dbReference type="PANTHER" id="PTHR36849:SF1">
    <property type="entry name" value="CYTOPLASMIC PROTEIN"/>
    <property type="match status" value="1"/>
</dbReference>
<dbReference type="InterPro" id="IPR052552">
    <property type="entry name" value="YeaO-like"/>
</dbReference>
<dbReference type="RefSeq" id="WP_109092550.1">
    <property type="nucleotide sequence ID" value="NZ_CAMELQ010000073.1"/>
</dbReference>
<dbReference type="EMBL" id="QETB01000001">
    <property type="protein sequence ID" value="PWF27050.1"/>
    <property type="molecule type" value="Genomic_DNA"/>
</dbReference>
<protein>
    <submittedName>
        <fullName evidence="1">Histidine phosphatase family protein</fullName>
    </submittedName>
</protein>
<comment type="caution">
    <text evidence="1">The sequence shown here is derived from an EMBL/GenBank/DDBJ whole genome shotgun (WGS) entry which is preliminary data.</text>
</comment>
<reference evidence="2" key="1">
    <citation type="submission" date="2018-05" db="EMBL/GenBank/DDBJ databases">
        <authorList>
            <person name="Li Y."/>
        </authorList>
    </citation>
    <scope>NUCLEOTIDE SEQUENCE [LARGE SCALE GENOMIC DNA]</scope>
    <source>
        <strain evidence="2">sk1b4</strain>
    </source>
</reference>
<proteinExistence type="predicted"/>
<dbReference type="OrthoDB" id="9790745at2"/>
<name>A0A2V1K9S0_9ACTO</name>
<dbReference type="Pfam" id="PF22752">
    <property type="entry name" value="DUF488-N3i"/>
    <property type="match status" value="1"/>
</dbReference>
<keyword evidence="2" id="KW-1185">Reference proteome</keyword>
<evidence type="ECO:0000313" key="2">
    <source>
        <dbReference type="Proteomes" id="UP000245283"/>
    </source>
</evidence>
<evidence type="ECO:0000313" key="1">
    <source>
        <dbReference type="EMBL" id="PWF27050.1"/>
    </source>
</evidence>
<organism evidence="1 2">
    <name type="scientific">Ancrocorticia populi</name>
    <dbReference type="NCBI Taxonomy" id="2175228"/>
    <lineage>
        <taxon>Bacteria</taxon>
        <taxon>Bacillati</taxon>
        <taxon>Actinomycetota</taxon>
        <taxon>Actinomycetes</taxon>
        <taxon>Actinomycetales</taxon>
        <taxon>Actinomycetaceae</taxon>
        <taxon>Ancrocorticia</taxon>
    </lineage>
</organism>
<gene>
    <name evidence="1" type="ORF">DD236_01165</name>
</gene>
<dbReference type="Proteomes" id="UP000245283">
    <property type="component" value="Unassembled WGS sequence"/>
</dbReference>